<keyword evidence="2" id="KW-1185">Reference proteome</keyword>
<name>I3PV80_9CAUD</name>
<protein>
    <submittedName>
        <fullName evidence="1">Major head protein</fullName>
    </submittedName>
</protein>
<proteinExistence type="predicted"/>
<dbReference type="RefSeq" id="YP_006488665.1">
    <property type="nucleotide sequence ID" value="NC_018084.1"/>
</dbReference>
<sequence length="371" mass="41835">MALVRNKEFIQAMLKDPKTSQTVKTALKDVNLDDMELVFNTLTGMDDVRNAWISDLVNRCVSTRFFQKVYENPLKMLHHGMLGFGDSIQQIFVKMGQRKGFYTNFDDVNGSSEKDLIGKRVPNVEVDVIKQNFAHRYKVSVSIEELRKAFMNEGGLQSMASGLINSNIDSAETDEFEDMKGLLIRSEDETKAITDPTNKEGHKYEKGVVYQILEGDLKNKAVRRLGKQYTPAKICETVREVAGTMRFKSDNYNLAQVKTFSRKEELVFVTTPSISAKIDVQVLAQAFNVSSADVNIRTIEIDELPTVGNETVLGIVMDKWLIQAFDIINMAEQFKNGAGLYVNYFLHKQGIMALCKFAQCCLITDGEGDIE</sequence>
<dbReference type="KEGG" id="vg:13165388"/>
<dbReference type="EMBL" id="JQ729992">
    <property type="protein sequence ID" value="AFH27156.1"/>
    <property type="molecule type" value="Genomic_DNA"/>
</dbReference>
<evidence type="ECO:0000313" key="1">
    <source>
        <dbReference type="EMBL" id="AFH27156.1"/>
    </source>
</evidence>
<reference evidence="1 2" key="1">
    <citation type="journal article" date="2012" name="PLoS ONE">
        <title>Molecular Characterization of Podoviral Bacteriophages Virulent for Clostridium perfringens and Their Comparison with Members of the Picovirinae.</title>
        <authorList>
            <person name="Volozhantsev N.V."/>
            <person name="Oakley B.B."/>
            <person name="Morales C.A."/>
            <person name="Verevkin V.V."/>
            <person name="Bannov V.A."/>
            <person name="Krasilnikova V.M."/>
            <person name="Popova A.V."/>
            <person name="Zhilenkov E.L."/>
            <person name="Garrish J.K."/>
            <person name="Schegg K.M."/>
            <person name="Woolsey R."/>
            <person name="Quilici D.R."/>
            <person name="Line J.E."/>
            <person name="Hiett K.L."/>
            <person name="Siragusa G.R."/>
            <person name="Svetoch E.A."/>
            <person name="Seal B.S."/>
        </authorList>
    </citation>
    <scope>NUCLEOTIDE SEQUENCE [LARGE SCALE GENOMIC DNA]</scope>
    <source>
        <strain evidence="1">PhiZP2</strain>
    </source>
</reference>
<dbReference type="Proteomes" id="UP000005675">
    <property type="component" value="Segment"/>
</dbReference>
<dbReference type="Pfam" id="PF25622">
    <property type="entry name" value="Phi29_MCP"/>
    <property type="match status" value="1"/>
</dbReference>
<dbReference type="GeneID" id="13165388"/>
<gene>
    <name evidence="1" type="ORF">phiZP2_0022</name>
</gene>
<accession>I3PV80</accession>
<evidence type="ECO:0000313" key="2">
    <source>
        <dbReference type="Proteomes" id="UP000005675"/>
    </source>
</evidence>
<dbReference type="OrthoDB" id="3307at10239"/>
<organism evidence="1 2">
    <name type="scientific">Clostridium phage phiZP2</name>
    <dbReference type="NCBI Taxonomy" id="1162306"/>
    <lineage>
        <taxon>Viruses</taxon>
        <taxon>Duplodnaviria</taxon>
        <taxon>Heunggongvirae</taxon>
        <taxon>Uroviricota</taxon>
        <taxon>Caudoviricetes</taxon>
        <taxon>Guelinviridae</taxon>
        <taxon>Brucesealvirus</taxon>
        <taxon>Brucesealvirus ZP2</taxon>
    </lineage>
</organism>